<dbReference type="Proteomes" id="UP001480595">
    <property type="component" value="Unassembled WGS sequence"/>
</dbReference>
<dbReference type="PANTHER" id="PTHR42973:SF53">
    <property type="entry name" value="FAD-BINDING PCMH-TYPE DOMAIN-CONTAINING PROTEIN-RELATED"/>
    <property type="match status" value="1"/>
</dbReference>
<comment type="caution">
    <text evidence="6">The sequence shown here is derived from an EMBL/GenBank/DDBJ whole genome shotgun (WGS) entry which is preliminary data.</text>
</comment>
<name>A0ABR1VCB3_9PEZI</name>
<dbReference type="GeneID" id="92089923"/>
<keyword evidence="2" id="KW-0285">Flavoprotein</keyword>
<evidence type="ECO:0000256" key="1">
    <source>
        <dbReference type="ARBA" id="ARBA00005466"/>
    </source>
</evidence>
<dbReference type="RefSeq" id="XP_066716129.1">
    <property type="nucleotide sequence ID" value="XM_066856860.1"/>
</dbReference>
<dbReference type="InterPro" id="IPR016166">
    <property type="entry name" value="FAD-bd_PCMH"/>
</dbReference>
<reference evidence="6 7" key="1">
    <citation type="submission" date="2023-01" db="EMBL/GenBank/DDBJ databases">
        <title>Analysis of 21 Apiospora genomes using comparative genomics revels a genus with tremendous synthesis potential of carbohydrate active enzymes and secondary metabolites.</title>
        <authorList>
            <person name="Sorensen T."/>
        </authorList>
    </citation>
    <scope>NUCLEOTIDE SEQUENCE [LARGE SCALE GENOMIC DNA]</scope>
    <source>
        <strain evidence="6 7">CBS 135458</strain>
    </source>
</reference>
<dbReference type="SUPFAM" id="SSF56176">
    <property type="entry name" value="FAD-binding/transporter-associated domain-like"/>
    <property type="match status" value="1"/>
</dbReference>
<feature type="domain" description="FAD-binding PCMH-type" evidence="5">
    <location>
        <begin position="39"/>
        <end position="208"/>
    </location>
</feature>
<gene>
    <name evidence="6" type="ORF">PG994_005451</name>
</gene>
<evidence type="ECO:0000313" key="7">
    <source>
        <dbReference type="Proteomes" id="UP001480595"/>
    </source>
</evidence>
<evidence type="ECO:0000259" key="5">
    <source>
        <dbReference type="PROSITE" id="PS51387"/>
    </source>
</evidence>
<dbReference type="InterPro" id="IPR006094">
    <property type="entry name" value="Oxid_FAD_bind_N"/>
</dbReference>
<evidence type="ECO:0000256" key="3">
    <source>
        <dbReference type="ARBA" id="ARBA00022827"/>
    </source>
</evidence>
<keyword evidence="7" id="KW-1185">Reference proteome</keyword>
<evidence type="ECO:0000313" key="6">
    <source>
        <dbReference type="EMBL" id="KAK8068835.1"/>
    </source>
</evidence>
<dbReference type="PROSITE" id="PS51387">
    <property type="entry name" value="FAD_PCMH"/>
    <property type="match status" value="1"/>
</dbReference>
<dbReference type="EMBL" id="JAQQWL010000006">
    <property type="protein sequence ID" value="KAK8068835.1"/>
    <property type="molecule type" value="Genomic_DNA"/>
</dbReference>
<protein>
    <submittedName>
        <fullName evidence="6">FAD binding domain protein</fullName>
    </submittedName>
</protein>
<comment type="similarity">
    <text evidence="1">Belongs to the oxygen-dependent FAD-linked oxidoreductase family.</text>
</comment>
<organism evidence="6 7">
    <name type="scientific">Apiospora phragmitis</name>
    <dbReference type="NCBI Taxonomy" id="2905665"/>
    <lineage>
        <taxon>Eukaryota</taxon>
        <taxon>Fungi</taxon>
        <taxon>Dikarya</taxon>
        <taxon>Ascomycota</taxon>
        <taxon>Pezizomycotina</taxon>
        <taxon>Sordariomycetes</taxon>
        <taxon>Xylariomycetidae</taxon>
        <taxon>Amphisphaeriales</taxon>
        <taxon>Apiosporaceae</taxon>
        <taxon>Apiospora</taxon>
    </lineage>
</organism>
<sequence>MALVSCCDALSSALPGNVFLPNSTTYLDASSQRWSGTASSLWPNCMVLPTCTEDVATAMQVLTQNQCLFAVKSGGHMAVAGFNNINDGVTLDLSRLNTVEQAINLRTTRLGAGAEWQHVYDKTPDVVVPGGLCGGTGVGGVSLGGGMSIFLAEKGWTANNIIDYEMVLANGSIVHANQASNPDLFLALKGGGSNFGVLTHITVNNAQLTNLVYAGQVINLLTDRSMSSLLNALTRYTKNNNRDQSAGLQTIFKLGSNGKDEVETLYGHKVGPASLMPLPFLPPAIFGDLLRVPSQTLAIAAPAPINIMSRIAQAAQADGFRDEIATITFKNDQNTIEAVHTITNDICNQMADVPNLDCFWSYVPLPEIVTANSLKRGGDVLGLDRNRIDRMIVFFSPRWLDPQYDDRMANTSVAWFNQAKAATVARGTDDEFLYLNFAGGFQDPISGYGAKNVEFLRRVAAQYDPQGTAAPGGHDVVELALSPRYSGERGYYTLLQKDQSSPES</sequence>
<proteinExistence type="inferred from homology"/>
<dbReference type="Gene3D" id="3.30.465.10">
    <property type="match status" value="1"/>
</dbReference>
<evidence type="ECO:0000256" key="2">
    <source>
        <dbReference type="ARBA" id="ARBA00022630"/>
    </source>
</evidence>
<dbReference type="Pfam" id="PF01565">
    <property type="entry name" value="FAD_binding_4"/>
    <property type="match status" value="1"/>
</dbReference>
<evidence type="ECO:0000256" key="4">
    <source>
        <dbReference type="ARBA" id="ARBA00023002"/>
    </source>
</evidence>
<dbReference type="InterPro" id="IPR016169">
    <property type="entry name" value="FAD-bd_PCMH_sub2"/>
</dbReference>
<dbReference type="PANTHER" id="PTHR42973">
    <property type="entry name" value="BINDING OXIDOREDUCTASE, PUTATIVE (AFU_ORTHOLOGUE AFUA_1G17690)-RELATED"/>
    <property type="match status" value="1"/>
</dbReference>
<keyword evidence="4" id="KW-0560">Oxidoreductase</keyword>
<dbReference type="InterPro" id="IPR050416">
    <property type="entry name" value="FAD-linked_Oxidoreductase"/>
</dbReference>
<dbReference type="InterPro" id="IPR036318">
    <property type="entry name" value="FAD-bd_PCMH-like_sf"/>
</dbReference>
<accession>A0ABR1VCB3</accession>
<keyword evidence="3" id="KW-0274">FAD</keyword>